<dbReference type="Proteomes" id="UP000030762">
    <property type="component" value="Unassembled WGS sequence"/>
</dbReference>
<dbReference type="RefSeq" id="XP_008606986.1">
    <property type="nucleotide sequence ID" value="XM_008608764.1"/>
</dbReference>
<evidence type="ECO:0000256" key="1">
    <source>
        <dbReference type="SAM" id="Phobius"/>
    </source>
</evidence>
<dbReference type="VEuPathDB" id="FungiDB:SDRG_03142"/>
<evidence type="ECO:0000313" key="2">
    <source>
        <dbReference type="EMBL" id="EQC39714.1"/>
    </source>
</evidence>
<keyword evidence="1" id="KW-1133">Transmembrane helix</keyword>
<accession>T0QNN1</accession>
<sequence length="324" mass="35073">MSDSGSWSWSRIGESILEQHVFCWRRMVCTVPGAIGTTTAVVSLATLFFALFLPQWSSTTSIVMLPSPVDRSLPSAAANATLHVGIWGACLALTSNRSDATLFEPNAMYTCASLFGHTLVQVNCTSGRDLATRKCTPMATQTLPTSLCRQTRNWATLNWHQSLRPTDAPARDIRAYLNATCGSIGRVVVGTAGLTLTSASACTFLLLLDNLCCVCVCTKRLLRGAVACGYCTVMWGVLMLCAWRTEVGHLPNACFAYTVYAAMTALCGFAIATYFTKVHAALVVPRPIKTMHTKLSRGSVYVDTRTGMHVLVHETVSEPPPTYV</sequence>
<feature type="transmembrane region" description="Helical" evidence="1">
    <location>
        <begin position="227"/>
        <end position="245"/>
    </location>
</feature>
<proteinExistence type="predicted"/>
<gene>
    <name evidence="2" type="ORF">SDRG_03142</name>
</gene>
<protein>
    <submittedName>
        <fullName evidence="2">Uncharacterized protein</fullName>
    </submittedName>
</protein>
<dbReference type="GeneID" id="19943869"/>
<dbReference type="InParanoid" id="T0QNN1"/>
<keyword evidence="3" id="KW-1185">Reference proteome</keyword>
<reference evidence="2 3" key="1">
    <citation type="submission" date="2012-04" db="EMBL/GenBank/DDBJ databases">
        <title>The Genome Sequence of Saprolegnia declina VS20.</title>
        <authorList>
            <consortium name="The Broad Institute Genome Sequencing Platform"/>
            <person name="Russ C."/>
            <person name="Nusbaum C."/>
            <person name="Tyler B."/>
            <person name="van West P."/>
            <person name="Dieguez-Uribeondo J."/>
            <person name="de Bruijn I."/>
            <person name="Tripathy S."/>
            <person name="Jiang R."/>
            <person name="Young S.K."/>
            <person name="Zeng Q."/>
            <person name="Gargeya S."/>
            <person name="Fitzgerald M."/>
            <person name="Haas B."/>
            <person name="Abouelleil A."/>
            <person name="Alvarado L."/>
            <person name="Arachchi H.M."/>
            <person name="Berlin A."/>
            <person name="Chapman S.B."/>
            <person name="Goldberg J."/>
            <person name="Griggs A."/>
            <person name="Gujja S."/>
            <person name="Hansen M."/>
            <person name="Howarth C."/>
            <person name="Imamovic A."/>
            <person name="Larimer J."/>
            <person name="McCowen C."/>
            <person name="Montmayeur A."/>
            <person name="Murphy C."/>
            <person name="Neiman D."/>
            <person name="Pearson M."/>
            <person name="Priest M."/>
            <person name="Roberts A."/>
            <person name="Saif S."/>
            <person name="Shea T."/>
            <person name="Sisk P."/>
            <person name="Sykes S."/>
            <person name="Wortman J."/>
            <person name="Nusbaum C."/>
            <person name="Birren B."/>
        </authorList>
    </citation>
    <scope>NUCLEOTIDE SEQUENCE [LARGE SCALE GENOMIC DNA]</scope>
    <source>
        <strain evidence="2 3">VS20</strain>
    </source>
</reference>
<keyword evidence="1" id="KW-0812">Transmembrane</keyword>
<dbReference type="EMBL" id="JH767138">
    <property type="protein sequence ID" value="EQC39714.1"/>
    <property type="molecule type" value="Genomic_DNA"/>
</dbReference>
<feature type="transmembrane region" description="Helical" evidence="1">
    <location>
        <begin position="34"/>
        <end position="53"/>
    </location>
</feature>
<name>T0QNN1_SAPDV</name>
<feature type="transmembrane region" description="Helical" evidence="1">
    <location>
        <begin position="257"/>
        <end position="276"/>
    </location>
</feature>
<keyword evidence="1" id="KW-0472">Membrane</keyword>
<dbReference type="OrthoDB" id="67855at2759"/>
<evidence type="ECO:0000313" key="3">
    <source>
        <dbReference type="Proteomes" id="UP000030762"/>
    </source>
</evidence>
<organism evidence="2 3">
    <name type="scientific">Saprolegnia diclina (strain VS20)</name>
    <dbReference type="NCBI Taxonomy" id="1156394"/>
    <lineage>
        <taxon>Eukaryota</taxon>
        <taxon>Sar</taxon>
        <taxon>Stramenopiles</taxon>
        <taxon>Oomycota</taxon>
        <taxon>Saprolegniomycetes</taxon>
        <taxon>Saprolegniales</taxon>
        <taxon>Saprolegniaceae</taxon>
        <taxon>Saprolegnia</taxon>
    </lineage>
</organism>
<dbReference type="AlphaFoldDB" id="T0QNN1"/>